<dbReference type="SUPFAM" id="SSF51126">
    <property type="entry name" value="Pectin lyase-like"/>
    <property type="match status" value="1"/>
</dbReference>
<accession>A0ABR2YT32</accession>
<comment type="caution">
    <text evidence="2">The sequence shown here is derived from an EMBL/GenBank/DDBJ whole genome shotgun (WGS) entry which is preliminary data.</text>
</comment>
<dbReference type="Proteomes" id="UP001491310">
    <property type="component" value="Unassembled WGS sequence"/>
</dbReference>
<dbReference type="InterPro" id="IPR011050">
    <property type="entry name" value="Pectin_lyase_fold/virulence"/>
</dbReference>
<evidence type="ECO:0008006" key="4">
    <source>
        <dbReference type="Google" id="ProtNLM"/>
    </source>
</evidence>
<feature type="compositionally biased region" description="Low complexity" evidence="1">
    <location>
        <begin position="246"/>
        <end position="279"/>
    </location>
</feature>
<dbReference type="InterPro" id="IPR012334">
    <property type="entry name" value="Pectin_lyas_fold"/>
</dbReference>
<feature type="compositionally biased region" description="Acidic residues" evidence="1">
    <location>
        <begin position="400"/>
        <end position="429"/>
    </location>
</feature>
<sequence length="439" mass="47368">MQVCKRWFTLGRDPCFTTVVQGQQLNIAVSLAGPGDTISIRPGFYQEIVLVEKPLKFVGENGQDIQGRSRRGVVIQSNRSMCILSNARACFQNIVFRAIMPSTDRSIISYGPACSYIRLEECELGGITGLLIPDSKGPDTRLVLKSCYLHGVPHSAAVFAEAGKVRMEGCTVTNCQMAMNACQGVEVDIRNNDLSFNEVALVVDGHGLIQDNIMWGNLHRSTIDVSPEALERLEAQMAADAADGQLAASAASMGPQEGADEAGAGPAAAGQPADGGEPASPGGSRRTRGAQPRQPPIRFSGNHIMKPLRLRHQDADQQRIRKRAKKLAAEVYGEHEQGGDWDDDGEWHLVNDGDLDSSDEDDNASVHSSDLSDHMLGDPEDYSSFSDDSDDESLHSSEFDTSDDDLDSSDSSDGDYVTDSEDEGGEEQEQAVLDGNAQH</sequence>
<reference evidence="2 3" key="1">
    <citation type="journal article" date="2024" name="Nat. Commun.">
        <title>Phylogenomics reveals the evolutionary origins of lichenization in chlorophyte algae.</title>
        <authorList>
            <person name="Puginier C."/>
            <person name="Libourel C."/>
            <person name="Otte J."/>
            <person name="Skaloud P."/>
            <person name="Haon M."/>
            <person name="Grisel S."/>
            <person name="Petersen M."/>
            <person name="Berrin J.G."/>
            <person name="Delaux P.M."/>
            <person name="Dal Grande F."/>
            <person name="Keller J."/>
        </authorList>
    </citation>
    <scope>NUCLEOTIDE SEQUENCE [LARGE SCALE GENOMIC DNA]</scope>
    <source>
        <strain evidence="2 3">SAG 216-7</strain>
    </source>
</reference>
<evidence type="ECO:0000256" key="1">
    <source>
        <dbReference type="SAM" id="MobiDB-lite"/>
    </source>
</evidence>
<gene>
    <name evidence="2" type="ORF">WJX75_001872</name>
</gene>
<dbReference type="Gene3D" id="2.160.20.10">
    <property type="entry name" value="Single-stranded right-handed beta-helix, Pectin lyase-like"/>
    <property type="match status" value="1"/>
</dbReference>
<name>A0ABR2YT32_9CHLO</name>
<dbReference type="EMBL" id="JALJOT010000005">
    <property type="protein sequence ID" value="KAK9914883.1"/>
    <property type="molecule type" value="Genomic_DNA"/>
</dbReference>
<feature type="region of interest" description="Disordered" evidence="1">
    <location>
        <begin position="246"/>
        <end position="439"/>
    </location>
</feature>
<feature type="compositionally biased region" description="Acidic residues" evidence="1">
    <location>
        <begin position="353"/>
        <end position="363"/>
    </location>
</feature>
<organism evidence="2 3">
    <name type="scientific">Coccomyxa subellipsoidea</name>
    <dbReference type="NCBI Taxonomy" id="248742"/>
    <lineage>
        <taxon>Eukaryota</taxon>
        <taxon>Viridiplantae</taxon>
        <taxon>Chlorophyta</taxon>
        <taxon>core chlorophytes</taxon>
        <taxon>Trebouxiophyceae</taxon>
        <taxon>Trebouxiophyceae incertae sedis</taxon>
        <taxon>Coccomyxaceae</taxon>
        <taxon>Coccomyxa</taxon>
    </lineage>
</organism>
<evidence type="ECO:0000313" key="2">
    <source>
        <dbReference type="EMBL" id="KAK9914883.1"/>
    </source>
</evidence>
<evidence type="ECO:0000313" key="3">
    <source>
        <dbReference type="Proteomes" id="UP001491310"/>
    </source>
</evidence>
<proteinExistence type="predicted"/>
<protein>
    <recommendedName>
        <fullName evidence="4">Right handed beta helix domain-containing protein</fullName>
    </recommendedName>
</protein>
<keyword evidence="3" id="KW-1185">Reference proteome</keyword>